<dbReference type="AlphaFoldDB" id="W1WLY8"/>
<organism evidence="1">
    <name type="scientific">human gut metagenome</name>
    <dbReference type="NCBI Taxonomy" id="408170"/>
    <lineage>
        <taxon>unclassified sequences</taxon>
        <taxon>metagenomes</taxon>
        <taxon>organismal metagenomes</taxon>
    </lineage>
</organism>
<gene>
    <name evidence="1" type="ORF">Q604_UNBC18548G0020</name>
</gene>
<comment type="caution">
    <text evidence="1">The sequence shown here is derived from an EMBL/GenBank/DDBJ whole genome shotgun (WGS) entry which is preliminary data.</text>
</comment>
<proteinExistence type="predicted"/>
<dbReference type="EMBL" id="AZMM01018548">
    <property type="protein sequence ID" value="ETJ19148.1"/>
    <property type="molecule type" value="Genomic_DNA"/>
</dbReference>
<name>W1WLY8_9ZZZZ</name>
<sequence>MNFYEEEYENNYGMWKTKINKPIRIKNKLCKDLKINGFCFLCGKEYTVDTNNNDVSIIFNSQRSVSYDFNHKKNYRFEAEVSSKCPHCDNVNKIPVSLNLYEEDL</sequence>
<reference evidence="1" key="1">
    <citation type="submission" date="2013-12" db="EMBL/GenBank/DDBJ databases">
        <title>A Varibaculum cambriense genome reconstructed from a premature infant gut community with otherwise low bacterial novelty that shifts toward anaerobic metabolism during the third week of life.</title>
        <authorList>
            <person name="Brown C.T."/>
            <person name="Sharon I."/>
            <person name="Thomas B.C."/>
            <person name="Castelle C.J."/>
            <person name="Morowitz M.J."/>
            <person name="Banfield J.F."/>
        </authorList>
    </citation>
    <scope>NUCLEOTIDE SEQUENCE</scope>
</reference>
<protein>
    <submittedName>
        <fullName evidence="1">Uncharacterized protein</fullName>
    </submittedName>
</protein>
<accession>W1WLY8</accession>
<evidence type="ECO:0000313" key="1">
    <source>
        <dbReference type="EMBL" id="ETJ19148.1"/>
    </source>
</evidence>